<dbReference type="HOGENOM" id="CLU_002865_6_0_1"/>
<dbReference type="AlphaFoldDB" id="K5VZB7"/>
<evidence type="ECO:0000259" key="10">
    <source>
        <dbReference type="PROSITE" id="PS00624"/>
    </source>
</evidence>
<organism evidence="11 12">
    <name type="scientific">Phanerochaete carnosa (strain HHB-10118-sp)</name>
    <name type="common">White-rot fungus</name>
    <name type="synonym">Peniophora carnosa</name>
    <dbReference type="NCBI Taxonomy" id="650164"/>
    <lineage>
        <taxon>Eukaryota</taxon>
        <taxon>Fungi</taxon>
        <taxon>Dikarya</taxon>
        <taxon>Basidiomycota</taxon>
        <taxon>Agaricomycotina</taxon>
        <taxon>Agaricomycetes</taxon>
        <taxon>Polyporales</taxon>
        <taxon>Phanerochaetaceae</taxon>
        <taxon>Phanerochaete</taxon>
    </lineage>
</organism>
<dbReference type="STRING" id="650164.K5VZB7"/>
<dbReference type="Pfam" id="PF00732">
    <property type="entry name" value="GMC_oxred_N"/>
    <property type="match status" value="1"/>
</dbReference>
<dbReference type="PROSITE" id="PS00623">
    <property type="entry name" value="GMC_OXRED_1"/>
    <property type="match status" value="1"/>
</dbReference>
<feature type="domain" description="Glucose-methanol-choline oxidoreductase N-terminal" evidence="10">
    <location>
        <begin position="289"/>
        <end position="303"/>
    </location>
</feature>
<dbReference type="InterPro" id="IPR036188">
    <property type="entry name" value="FAD/NAD-bd_sf"/>
</dbReference>
<evidence type="ECO:0000256" key="6">
    <source>
        <dbReference type="ARBA" id="ARBA00023002"/>
    </source>
</evidence>
<dbReference type="SUPFAM" id="SSF54373">
    <property type="entry name" value="FAD-linked reductases, C-terminal domain"/>
    <property type="match status" value="1"/>
</dbReference>
<name>K5VZB7_PHACS</name>
<dbReference type="Proteomes" id="UP000008370">
    <property type="component" value="Unassembled WGS sequence"/>
</dbReference>
<dbReference type="Gene3D" id="3.50.50.60">
    <property type="entry name" value="FAD/NAD(P)-binding domain"/>
    <property type="match status" value="2"/>
</dbReference>
<keyword evidence="3 8" id="KW-0285">Flavoprotein</keyword>
<reference evidence="11 12" key="1">
    <citation type="journal article" date="2012" name="BMC Genomics">
        <title>Comparative genomics of the white-rot fungi, Phanerochaete carnosa and P. chrysosporium, to elucidate the genetic basis of the distinct wood types they colonize.</title>
        <authorList>
            <person name="Suzuki H."/>
            <person name="MacDonald J."/>
            <person name="Syed K."/>
            <person name="Salamov A."/>
            <person name="Hori C."/>
            <person name="Aerts A."/>
            <person name="Henrissat B."/>
            <person name="Wiebenga A."/>
            <person name="vanKuyk P.A."/>
            <person name="Barry K."/>
            <person name="Lindquist E."/>
            <person name="LaButti K."/>
            <person name="Lapidus A."/>
            <person name="Lucas S."/>
            <person name="Coutinho P."/>
            <person name="Gong Y."/>
            <person name="Samejima M."/>
            <person name="Mahadevan R."/>
            <person name="Abou-Zaid M."/>
            <person name="de Vries R.P."/>
            <person name="Igarashi K."/>
            <person name="Yadav J.S."/>
            <person name="Grigoriev I.V."/>
            <person name="Master E.R."/>
        </authorList>
    </citation>
    <scope>NUCLEOTIDE SEQUENCE [LARGE SCALE GENOMIC DNA]</scope>
    <source>
        <strain evidence="11 12">HHB-10118-sp</strain>
    </source>
</reference>
<evidence type="ECO:0000256" key="5">
    <source>
        <dbReference type="ARBA" id="ARBA00022827"/>
    </source>
</evidence>
<dbReference type="PANTHER" id="PTHR11552:SF201">
    <property type="entry name" value="GLUCOSE-METHANOL-CHOLINE OXIDOREDUCTASE N-TERMINAL DOMAIN-CONTAINING PROTEIN"/>
    <property type="match status" value="1"/>
</dbReference>
<dbReference type="InParanoid" id="K5VZB7"/>
<dbReference type="PIRSF" id="PIRSF000137">
    <property type="entry name" value="Alcohol_oxidase"/>
    <property type="match status" value="1"/>
</dbReference>
<evidence type="ECO:0000256" key="7">
    <source>
        <dbReference type="PIRSR" id="PIRSR000137-2"/>
    </source>
</evidence>
<dbReference type="OrthoDB" id="269227at2759"/>
<dbReference type="PANTHER" id="PTHR11552">
    <property type="entry name" value="GLUCOSE-METHANOL-CHOLINE GMC OXIDOREDUCTASE"/>
    <property type="match status" value="1"/>
</dbReference>
<dbReference type="InterPro" id="IPR000172">
    <property type="entry name" value="GMC_OxRdtase_N"/>
</dbReference>
<dbReference type="GeneID" id="18908106"/>
<comment type="similarity">
    <text evidence="2 8">Belongs to the GMC oxidoreductase family.</text>
</comment>
<dbReference type="InterPro" id="IPR007867">
    <property type="entry name" value="GMC_OxRtase_C"/>
</dbReference>
<evidence type="ECO:0000259" key="9">
    <source>
        <dbReference type="PROSITE" id="PS00623"/>
    </source>
</evidence>
<dbReference type="InterPro" id="IPR012132">
    <property type="entry name" value="GMC_OxRdtase"/>
</dbReference>
<dbReference type="Pfam" id="PF05199">
    <property type="entry name" value="GMC_oxred_C"/>
    <property type="match status" value="1"/>
</dbReference>
<dbReference type="Gene3D" id="3.30.560.10">
    <property type="entry name" value="Glucose Oxidase, domain 3"/>
    <property type="match status" value="2"/>
</dbReference>
<dbReference type="PROSITE" id="PS00624">
    <property type="entry name" value="GMC_OXRED_2"/>
    <property type="match status" value="1"/>
</dbReference>
<accession>K5VZB7</accession>
<gene>
    <name evidence="11" type="ORF">PHACADRAFT_128404</name>
</gene>
<feature type="binding site" evidence="7">
    <location>
        <begin position="102"/>
        <end position="105"/>
    </location>
    <ligand>
        <name>FAD</name>
        <dbReference type="ChEBI" id="CHEBI:57692"/>
    </ligand>
</feature>
<evidence type="ECO:0000256" key="1">
    <source>
        <dbReference type="ARBA" id="ARBA00001974"/>
    </source>
</evidence>
<dbReference type="SUPFAM" id="SSF51905">
    <property type="entry name" value="FAD/NAD(P)-binding domain"/>
    <property type="match status" value="1"/>
</dbReference>
<comment type="cofactor">
    <cofactor evidence="1 7">
        <name>FAD</name>
        <dbReference type="ChEBI" id="CHEBI:57692"/>
    </cofactor>
</comment>
<dbReference type="RefSeq" id="XP_007399962.1">
    <property type="nucleotide sequence ID" value="XM_007399900.1"/>
</dbReference>
<evidence type="ECO:0000313" key="12">
    <source>
        <dbReference type="Proteomes" id="UP000008370"/>
    </source>
</evidence>
<evidence type="ECO:0000313" key="11">
    <source>
        <dbReference type="EMBL" id="EKM52185.1"/>
    </source>
</evidence>
<dbReference type="KEGG" id="pco:PHACADRAFT_128404"/>
<proteinExistence type="inferred from homology"/>
<protein>
    <recommendedName>
        <fullName evidence="9 10">Glucose-methanol-choline oxidoreductase N-terminal domain-containing protein</fullName>
    </recommendedName>
</protein>
<dbReference type="GO" id="GO:0050660">
    <property type="term" value="F:flavin adenine dinucleotide binding"/>
    <property type="evidence" value="ECO:0007669"/>
    <property type="project" value="InterPro"/>
</dbReference>
<keyword evidence="5 7" id="KW-0274">FAD</keyword>
<keyword evidence="12" id="KW-1185">Reference proteome</keyword>
<evidence type="ECO:0000256" key="8">
    <source>
        <dbReference type="RuleBase" id="RU003968"/>
    </source>
</evidence>
<sequence length="635" mass="69794">MSIANLQDVANKAFDYIIIGAGSAGLTLAARLSEDPAITVLVLEAGNANLEDPELLTPAKFSRHFGNTLYDWGHVTTKQRLFADKVMPWARGKGLGGSSTINFMVWTKPSAEEINAVSSSLPSDIERLGNPGWNWESYQKYSAKVENFIAPPEDQRMKFNLPLYEGVVGRDGCYYPLVMQYCVINMLRMFENAGLPEAPQPYGGDLTGYFVPLNSHDCRTATRSSAATAYYMPVKDRANLTILTQALASKVVFSGSDHDQNLVATGVEFVYGGQSYVAHSVREVIISAGTIKSPQILELSGIGRREILESARVQTKVNLPGVGENLQEHTMVSMYFLLKEGYDFPTFDGLRDEETMLEQLELYKAKEGAFTMGNANLCFLPVSTVSPRAAEIYAKAKAAVTQLDVESAPAGLLEQYKIQLERIRPGSSSVSPVCEFIGMPGMFYGGIRRCTYGACGITHTEAVYSAGFIKGRKYLSATAGSNTCFSRGTVHVVSPDPMNDPEIDPKYFEHDVDQDILLDTVKLLRKLPLETAPLKDMVEREFMPGPEVVSDEQLLGRIHIRFLRQLGVSLMLSKLVYVIIDKNWIDSCGTCSMTPRDKGGVVNHHLKVYGTANLRVVDLSIVPLNFTGHSQGATP</sequence>
<keyword evidence="6" id="KW-0560">Oxidoreductase</keyword>
<dbReference type="GO" id="GO:0016614">
    <property type="term" value="F:oxidoreductase activity, acting on CH-OH group of donors"/>
    <property type="evidence" value="ECO:0007669"/>
    <property type="project" value="InterPro"/>
</dbReference>
<evidence type="ECO:0000256" key="3">
    <source>
        <dbReference type="ARBA" id="ARBA00022630"/>
    </source>
</evidence>
<dbReference type="EMBL" id="JH930476">
    <property type="protein sequence ID" value="EKM52185.1"/>
    <property type="molecule type" value="Genomic_DNA"/>
</dbReference>
<evidence type="ECO:0000256" key="4">
    <source>
        <dbReference type="ARBA" id="ARBA00022729"/>
    </source>
</evidence>
<feature type="domain" description="Glucose-methanol-choline oxidoreductase N-terminal" evidence="9">
    <location>
        <begin position="92"/>
        <end position="115"/>
    </location>
</feature>
<keyword evidence="4" id="KW-0732">Signal</keyword>
<evidence type="ECO:0000256" key="2">
    <source>
        <dbReference type="ARBA" id="ARBA00010790"/>
    </source>
</evidence>